<dbReference type="AlphaFoldDB" id="A0A646P045"/>
<comment type="caution">
    <text evidence="1">The sequence shown here is derived from an EMBL/GenBank/DDBJ whole genome shotgun (WGS) entry which is preliminary data.</text>
</comment>
<reference evidence="1 2" key="1">
    <citation type="submission" date="2019-08" db="EMBL/GenBank/DDBJ databases">
        <title>Pseudomonas haemolytica sp. nov. isolated from raw milk and skim milk concentrate.</title>
        <authorList>
            <person name="Hofmann K."/>
            <person name="Huptas C."/>
            <person name="Doll E."/>
            <person name="Scherer S."/>
            <person name="Wenning M."/>
        </authorList>
    </citation>
    <scope>NUCLEOTIDE SEQUENCE [LARGE SCALE GENOMIC DNA]</scope>
    <source>
        <strain evidence="1 2">DSM 108988</strain>
    </source>
</reference>
<proteinExistence type="predicted"/>
<evidence type="ECO:0000313" key="1">
    <source>
        <dbReference type="EMBL" id="MRJ22338.1"/>
    </source>
</evidence>
<gene>
    <name evidence="1" type="ORF">FRT60_18685</name>
</gene>
<dbReference type="RefSeq" id="WP_153839080.1">
    <property type="nucleotide sequence ID" value="NZ_VOIX01000007.1"/>
</dbReference>
<sequence>MEDISFDRISQATGLLITRASFEFTLRLQNEEQQRQYAQALEVATLIYEDAHEHGGSTTAAASDEWARLNKLIAFWASMAELATPKRRGWFGRKEIHFMSRTTLLRALSPDAEIIRSGELR</sequence>
<accession>A0A646P045</accession>
<dbReference type="EMBL" id="VOIX01000007">
    <property type="protein sequence ID" value="MRJ22338.1"/>
    <property type="molecule type" value="Genomic_DNA"/>
</dbReference>
<organism evidence="1 2">
    <name type="scientific">Pseudomonas haemolytica</name>
    <dbReference type="NCBI Taxonomy" id="2600065"/>
    <lineage>
        <taxon>Bacteria</taxon>
        <taxon>Pseudomonadati</taxon>
        <taxon>Pseudomonadota</taxon>
        <taxon>Gammaproteobacteria</taxon>
        <taxon>Pseudomonadales</taxon>
        <taxon>Pseudomonadaceae</taxon>
        <taxon>Pseudomonas</taxon>
    </lineage>
</organism>
<name>A0A646P045_9PSED</name>
<dbReference type="Proteomes" id="UP000432048">
    <property type="component" value="Unassembled WGS sequence"/>
</dbReference>
<protein>
    <submittedName>
        <fullName evidence="1">Uncharacterized protein</fullName>
    </submittedName>
</protein>
<evidence type="ECO:0000313" key="2">
    <source>
        <dbReference type="Proteomes" id="UP000432048"/>
    </source>
</evidence>